<dbReference type="InterPro" id="IPR050263">
    <property type="entry name" value="Bact_Fimbrial_Adh_Pro"/>
</dbReference>
<evidence type="ECO:0000259" key="2">
    <source>
        <dbReference type="Pfam" id="PF00419"/>
    </source>
</evidence>
<dbReference type="GO" id="GO:0009289">
    <property type="term" value="C:pilus"/>
    <property type="evidence" value="ECO:0007669"/>
    <property type="project" value="InterPro"/>
</dbReference>
<sequence length="162" mass="16978">MKLSLQALLLGSLICGTAIAQDNTSIVTVKVTVNAAPCEINNNQLIDVDFGDNIITTDVAGSTVEKSVNYTLDCTNADQSKTLVMRISGSGADFDNAVLKTSIPELGVKFEADGANYPLNTSLVLSSFESKPALMAILVQQPGARLPTGSFTAGATMTVDYQ</sequence>
<accession>A0AAP2F1J2</accession>
<dbReference type="InterPro" id="IPR000259">
    <property type="entry name" value="Adhesion_dom_fimbrial"/>
</dbReference>
<reference evidence="3" key="1">
    <citation type="submission" date="2020-12" db="EMBL/GenBank/DDBJ databases">
        <title>Draft genome sequence of Enterobacter spp., Lelliottia spp. and Serratia spp. isolated from drinking water reservoirs and lakes.</title>
        <authorList>
            <person name="Reitter C."/>
            <person name="Neuhaus K."/>
            <person name="Huegler M."/>
        </authorList>
    </citation>
    <scope>NUCLEOTIDE SEQUENCE</scope>
    <source>
        <strain evidence="3">TZW15</strain>
    </source>
</reference>
<gene>
    <name evidence="3" type="ORF">I7V27_08280</name>
</gene>
<evidence type="ECO:0000256" key="1">
    <source>
        <dbReference type="SAM" id="SignalP"/>
    </source>
</evidence>
<dbReference type="AlphaFoldDB" id="A0AAP2F1J2"/>
<dbReference type="Gene3D" id="2.60.40.1090">
    <property type="entry name" value="Fimbrial-type adhesion domain"/>
    <property type="match status" value="1"/>
</dbReference>
<protein>
    <submittedName>
        <fullName evidence="3">Fimbrial protein</fullName>
    </submittedName>
</protein>
<feature type="signal peptide" evidence="1">
    <location>
        <begin position="1"/>
        <end position="20"/>
    </location>
</feature>
<dbReference type="GO" id="GO:0043709">
    <property type="term" value="P:cell adhesion involved in single-species biofilm formation"/>
    <property type="evidence" value="ECO:0007669"/>
    <property type="project" value="TreeGrafter"/>
</dbReference>
<dbReference type="PANTHER" id="PTHR33420">
    <property type="entry name" value="FIMBRIAL SUBUNIT ELFA-RELATED"/>
    <property type="match status" value="1"/>
</dbReference>
<keyword evidence="1" id="KW-0732">Signal</keyword>
<dbReference type="PANTHER" id="PTHR33420:SF34">
    <property type="entry name" value="MINOR FIMBRIAL SUBUNIT"/>
    <property type="match status" value="1"/>
</dbReference>
<dbReference type="InterPro" id="IPR008966">
    <property type="entry name" value="Adhesion_dom_sf"/>
</dbReference>
<evidence type="ECO:0000313" key="4">
    <source>
        <dbReference type="Proteomes" id="UP000653275"/>
    </source>
</evidence>
<dbReference type="EMBL" id="JAENMS010000003">
    <property type="protein sequence ID" value="MBL5934457.1"/>
    <property type="molecule type" value="Genomic_DNA"/>
</dbReference>
<proteinExistence type="predicted"/>
<dbReference type="Pfam" id="PF00419">
    <property type="entry name" value="Fimbrial"/>
    <property type="match status" value="1"/>
</dbReference>
<organism evidence="3 4">
    <name type="scientific">Lelliottia amnigena</name>
    <name type="common">Enterobacter amnigenus</name>
    <dbReference type="NCBI Taxonomy" id="61646"/>
    <lineage>
        <taxon>Bacteria</taxon>
        <taxon>Pseudomonadati</taxon>
        <taxon>Pseudomonadota</taxon>
        <taxon>Gammaproteobacteria</taxon>
        <taxon>Enterobacterales</taxon>
        <taxon>Enterobacteriaceae</taxon>
        <taxon>Lelliottia</taxon>
    </lineage>
</organism>
<dbReference type="InterPro" id="IPR036937">
    <property type="entry name" value="Adhesion_dom_fimbrial_sf"/>
</dbReference>
<dbReference type="SUPFAM" id="SSF49401">
    <property type="entry name" value="Bacterial adhesins"/>
    <property type="match status" value="1"/>
</dbReference>
<evidence type="ECO:0000313" key="3">
    <source>
        <dbReference type="EMBL" id="MBL5934457.1"/>
    </source>
</evidence>
<comment type="caution">
    <text evidence="3">The sequence shown here is derived from an EMBL/GenBank/DDBJ whole genome shotgun (WGS) entry which is preliminary data.</text>
</comment>
<dbReference type="Proteomes" id="UP000653275">
    <property type="component" value="Unassembled WGS sequence"/>
</dbReference>
<feature type="domain" description="Fimbrial-type adhesion" evidence="2">
    <location>
        <begin position="29"/>
        <end position="162"/>
    </location>
</feature>
<name>A0AAP2F1J2_LELAM</name>
<feature type="chain" id="PRO_5043003924" evidence="1">
    <location>
        <begin position="21"/>
        <end position="162"/>
    </location>
</feature>